<dbReference type="InterPro" id="IPR022683">
    <property type="entry name" value="Calpain_III"/>
</dbReference>
<dbReference type="AlphaFoldDB" id="A0AAE1H2K5"/>
<evidence type="ECO:0000256" key="6">
    <source>
        <dbReference type="PROSITE-ProRule" id="PRU00239"/>
    </source>
</evidence>
<comment type="caution">
    <text evidence="6">Lacks conserved residue(s) required for the propagation of feature annotation.</text>
</comment>
<evidence type="ECO:0000256" key="3">
    <source>
        <dbReference type="ARBA" id="ARBA00022801"/>
    </source>
</evidence>
<dbReference type="GO" id="GO:0004198">
    <property type="term" value="F:calcium-dependent cysteine-type endopeptidase activity"/>
    <property type="evidence" value="ECO:0007669"/>
    <property type="project" value="InterPro"/>
</dbReference>
<evidence type="ECO:0000313" key="9">
    <source>
        <dbReference type="Proteomes" id="UP001219518"/>
    </source>
</evidence>
<evidence type="ECO:0000256" key="2">
    <source>
        <dbReference type="ARBA" id="ARBA00022670"/>
    </source>
</evidence>
<dbReference type="PROSITE" id="PS50203">
    <property type="entry name" value="CALPAIN_CAT"/>
    <property type="match status" value="1"/>
</dbReference>
<dbReference type="InterPro" id="IPR038765">
    <property type="entry name" value="Papain-like_cys_pep_sf"/>
</dbReference>
<protein>
    <submittedName>
        <fullName evidence="8">Calpain-A</fullName>
    </submittedName>
</protein>
<evidence type="ECO:0000256" key="4">
    <source>
        <dbReference type="ARBA" id="ARBA00022807"/>
    </source>
</evidence>
<dbReference type="Gene3D" id="2.60.120.380">
    <property type="match status" value="1"/>
</dbReference>
<feature type="domain" description="Calpain catalytic" evidence="7">
    <location>
        <begin position="77"/>
        <end position="291"/>
    </location>
</feature>
<keyword evidence="3" id="KW-0378">Hydrolase</keyword>
<dbReference type="Proteomes" id="UP001219518">
    <property type="component" value="Unassembled WGS sequence"/>
</dbReference>
<reference evidence="8" key="2">
    <citation type="journal article" date="2023" name="BMC Genomics">
        <title>Pest status, molecular evolution, and epigenetic factors derived from the genome assembly of Frankliniella fusca, a thysanopteran phytovirus vector.</title>
        <authorList>
            <person name="Catto M.A."/>
            <person name="Labadie P.E."/>
            <person name="Jacobson A.L."/>
            <person name="Kennedy G.G."/>
            <person name="Srinivasan R."/>
            <person name="Hunt B.G."/>
        </authorList>
    </citation>
    <scope>NUCLEOTIDE SEQUENCE</scope>
    <source>
        <strain evidence="8">PL_HMW_Pooled</strain>
    </source>
</reference>
<dbReference type="PANTHER" id="PTHR10183:SF379">
    <property type="entry name" value="CALPAIN-5"/>
    <property type="match status" value="1"/>
</dbReference>
<dbReference type="Pfam" id="PF00648">
    <property type="entry name" value="Peptidase_C2"/>
    <property type="match status" value="1"/>
</dbReference>
<keyword evidence="9" id="KW-1185">Reference proteome</keyword>
<dbReference type="GO" id="GO:0005737">
    <property type="term" value="C:cytoplasm"/>
    <property type="evidence" value="ECO:0007669"/>
    <property type="project" value="TreeGrafter"/>
</dbReference>
<evidence type="ECO:0000259" key="7">
    <source>
        <dbReference type="PROSITE" id="PS50203"/>
    </source>
</evidence>
<dbReference type="InterPro" id="IPR022684">
    <property type="entry name" value="Calpain_cysteine_protease"/>
</dbReference>
<keyword evidence="2" id="KW-0645">Protease</keyword>
<keyword evidence="4" id="KW-0788">Thiol protease</keyword>
<proteinExistence type="inferred from homology"/>
<dbReference type="SUPFAM" id="SSF54001">
    <property type="entry name" value="Cysteine proteinases"/>
    <property type="match status" value="1"/>
</dbReference>
<name>A0AAE1H2K5_9NEOP</name>
<dbReference type="SMART" id="SM00230">
    <property type="entry name" value="CysPc"/>
    <property type="match status" value="1"/>
</dbReference>
<organism evidence="8 9">
    <name type="scientific">Frankliniella fusca</name>
    <dbReference type="NCBI Taxonomy" id="407009"/>
    <lineage>
        <taxon>Eukaryota</taxon>
        <taxon>Metazoa</taxon>
        <taxon>Ecdysozoa</taxon>
        <taxon>Arthropoda</taxon>
        <taxon>Hexapoda</taxon>
        <taxon>Insecta</taxon>
        <taxon>Pterygota</taxon>
        <taxon>Neoptera</taxon>
        <taxon>Paraneoptera</taxon>
        <taxon>Thysanoptera</taxon>
        <taxon>Terebrantia</taxon>
        <taxon>Thripoidea</taxon>
        <taxon>Thripidae</taxon>
        <taxon>Frankliniella</taxon>
    </lineage>
</organism>
<evidence type="ECO:0000256" key="5">
    <source>
        <dbReference type="PIRSR" id="PIRSR622684-1"/>
    </source>
</evidence>
<comment type="caution">
    <text evidence="8">The sequence shown here is derived from an EMBL/GenBank/DDBJ whole genome shotgun (WGS) entry which is preliminary data.</text>
</comment>
<dbReference type="InterPro" id="IPR001300">
    <property type="entry name" value="Peptidase_C2_calpain_cat"/>
</dbReference>
<dbReference type="GO" id="GO:0006508">
    <property type="term" value="P:proteolysis"/>
    <property type="evidence" value="ECO:0007669"/>
    <property type="project" value="UniProtKB-KW"/>
</dbReference>
<feature type="active site" evidence="5">
    <location>
        <position position="204"/>
    </location>
</feature>
<dbReference type="EMBL" id="JAHWGI010000309">
    <property type="protein sequence ID" value="KAK3913096.1"/>
    <property type="molecule type" value="Genomic_DNA"/>
</dbReference>
<dbReference type="InterPro" id="IPR022682">
    <property type="entry name" value="Calpain_domain_III"/>
</dbReference>
<reference evidence="8" key="1">
    <citation type="submission" date="2021-07" db="EMBL/GenBank/DDBJ databases">
        <authorList>
            <person name="Catto M.A."/>
            <person name="Jacobson A."/>
            <person name="Kennedy G."/>
            <person name="Labadie P."/>
            <person name="Hunt B.G."/>
            <person name="Srinivasan R."/>
        </authorList>
    </citation>
    <scope>NUCLEOTIDE SEQUENCE</scope>
    <source>
        <strain evidence="8">PL_HMW_Pooled</strain>
        <tissue evidence="8">Head</tissue>
    </source>
</reference>
<dbReference type="Pfam" id="PF01067">
    <property type="entry name" value="Calpain_III"/>
    <property type="match status" value="1"/>
</dbReference>
<dbReference type="PANTHER" id="PTHR10183">
    <property type="entry name" value="CALPAIN"/>
    <property type="match status" value="1"/>
</dbReference>
<accession>A0AAE1H2K5</accession>
<evidence type="ECO:0000256" key="1">
    <source>
        <dbReference type="ARBA" id="ARBA00007623"/>
    </source>
</evidence>
<sequence>MKRERTLRTRVALAADTMIAGVCAFAPWCSAPRPRPSPSWGCGVGVSPRCASVRLSVAQVFGAEAEAAPVLGLRGRGVAPVRLWRFGRWETVVVDDRLPTPHCIATDADAEVWPAVIEKAFAKIHGGYAYLAGGDVLDALEDLTGGVAQRLLVNVEQPRRVAEDSDGTNEEPKPRESLYALVFRPLVQALRVQALVSCSPKRSHHQHQARGFVTRERMSVPCQHLSQMNVSKILTQGGSLEIPVSTVVDTKLTIRGPQVCIQDDVESSAPRWMDLEEFVKVYTNIIVTTISSGAEKLQVQEVFGLWETGISAGGSRNNLEKFAINPQYSLTIDQPEKNEDNRDFGRCSLLLALMQEHRKSSTAVKPPLQPIACFIYKADVPEERLGAEYFLCVPEEVDTTPFRNKREVAHQAELEPGNYVVIPAAWSALHRGGFLLRIFTLRKINLTALPPYKPMCAMLPTWVPATES</sequence>
<dbReference type="SUPFAM" id="SSF49758">
    <property type="entry name" value="Calpain large subunit, middle domain (domain III)"/>
    <property type="match status" value="1"/>
</dbReference>
<comment type="similarity">
    <text evidence="1">Belongs to the peptidase C2 family.</text>
</comment>
<dbReference type="SMART" id="SM00720">
    <property type="entry name" value="calpain_III"/>
    <property type="match status" value="1"/>
</dbReference>
<evidence type="ECO:0000313" key="8">
    <source>
        <dbReference type="EMBL" id="KAK3913096.1"/>
    </source>
</evidence>
<gene>
    <name evidence="8" type="ORF">KUF71_022550</name>
</gene>
<dbReference type="InterPro" id="IPR036213">
    <property type="entry name" value="Calpain_III_sf"/>
</dbReference>
<dbReference type="PRINTS" id="PR00704">
    <property type="entry name" value="CALPAIN"/>
</dbReference>